<reference evidence="1 2" key="1">
    <citation type="submission" date="2023-02" db="EMBL/GenBank/DDBJ databases">
        <title>LHISI_Scaffold_Assembly.</title>
        <authorList>
            <person name="Stuart O.P."/>
            <person name="Cleave R."/>
            <person name="Magrath M.J.L."/>
            <person name="Mikheyev A.S."/>
        </authorList>
    </citation>
    <scope>NUCLEOTIDE SEQUENCE [LARGE SCALE GENOMIC DNA]</scope>
    <source>
        <strain evidence="1">Daus_M_001</strain>
        <tissue evidence="1">Leg muscle</tissue>
    </source>
</reference>
<gene>
    <name evidence="1" type="ORF">PR048_015364</name>
</gene>
<keyword evidence="2" id="KW-1185">Reference proteome</keyword>
<dbReference type="EMBL" id="JARBHB010000005">
    <property type="protein sequence ID" value="KAJ8883520.1"/>
    <property type="molecule type" value="Genomic_DNA"/>
</dbReference>
<evidence type="ECO:0000313" key="1">
    <source>
        <dbReference type="EMBL" id="KAJ8883520.1"/>
    </source>
</evidence>
<name>A0ABQ9HGX0_9NEOP</name>
<comment type="caution">
    <text evidence="1">The sequence shown here is derived from an EMBL/GenBank/DDBJ whole genome shotgun (WGS) entry which is preliminary data.</text>
</comment>
<sequence length="183" mass="19726">MGSCDPASPFKITKSPVHLVDAEKIPPGKIVLIPHEGKLEAAVNIVNMSRAEVEIPRSTQIAVLELLEKGDVLYCPCDVDKSVVSENMNQSGSLQGMKLCDNSGLDVTGKLCHLSGEDKQLLESLLQEEERFACHTFGPTPDIYGGSQALLYVTVSCGFSSANASTRHDRTASVRIHSAMRAK</sequence>
<protein>
    <submittedName>
        <fullName evidence="1">Uncharacterized protein</fullName>
    </submittedName>
</protein>
<dbReference type="Proteomes" id="UP001159363">
    <property type="component" value="Chromosome 4"/>
</dbReference>
<accession>A0ABQ9HGX0</accession>
<proteinExistence type="predicted"/>
<evidence type="ECO:0000313" key="2">
    <source>
        <dbReference type="Proteomes" id="UP001159363"/>
    </source>
</evidence>
<organism evidence="1 2">
    <name type="scientific">Dryococelus australis</name>
    <dbReference type="NCBI Taxonomy" id="614101"/>
    <lineage>
        <taxon>Eukaryota</taxon>
        <taxon>Metazoa</taxon>
        <taxon>Ecdysozoa</taxon>
        <taxon>Arthropoda</taxon>
        <taxon>Hexapoda</taxon>
        <taxon>Insecta</taxon>
        <taxon>Pterygota</taxon>
        <taxon>Neoptera</taxon>
        <taxon>Polyneoptera</taxon>
        <taxon>Phasmatodea</taxon>
        <taxon>Verophasmatodea</taxon>
        <taxon>Anareolatae</taxon>
        <taxon>Phasmatidae</taxon>
        <taxon>Eurycanthinae</taxon>
        <taxon>Dryococelus</taxon>
    </lineage>
</organism>